<proteinExistence type="predicted"/>
<evidence type="ECO:0000313" key="2">
    <source>
        <dbReference type="Proteomes" id="UP000320055"/>
    </source>
</evidence>
<sequence>MTIAFKLLGSANYVSKNNALQLLIKIKEFDHVCDLENSEQKLDAS</sequence>
<dbReference type="Proteomes" id="UP000320055">
    <property type="component" value="Unassembled WGS sequence"/>
</dbReference>
<accession>A0A563VW25</accession>
<dbReference type="AlphaFoldDB" id="A0A563VW25"/>
<organism evidence="1 2">
    <name type="scientific">Hyella patelloides LEGE 07179</name>
    <dbReference type="NCBI Taxonomy" id="945734"/>
    <lineage>
        <taxon>Bacteria</taxon>
        <taxon>Bacillati</taxon>
        <taxon>Cyanobacteriota</taxon>
        <taxon>Cyanophyceae</taxon>
        <taxon>Pleurocapsales</taxon>
        <taxon>Hyellaceae</taxon>
        <taxon>Hyella</taxon>
    </lineage>
</organism>
<reference evidence="1 2" key="1">
    <citation type="submission" date="2019-01" db="EMBL/GenBank/DDBJ databases">
        <authorList>
            <person name="Brito A."/>
        </authorList>
    </citation>
    <scope>NUCLEOTIDE SEQUENCE [LARGE SCALE GENOMIC DNA]</scope>
    <source>
        <strain evidence="1">1</strain>
    </source>
</reference>
<evidence type="ECO:0000313" key="1">
    <source>
        <dbReference type="EMBL" id="VEP15453.1"/>
    </source>
</evidence>
<name>A0A563VW25_9CYAN</name>
<gene>
    <name evidence="1" type="ORF">H1P_3360010</name>
</gene>
<dbReference type="EMBL" id="CAACVJ010000264">
    <property type="protein sequence ID" value="VEP15453.1"/>
    <property type="molecule type" value="Genomic_DNA"/>
</dbReference>
<protein>
    <submittedName>
        <fullName evidence="1">Uncharacterized protein</fullName>
    </submittedName>
</protein>
<keyword evidence="2" id="KW-1185">Reference proteome</keyword>